<dbReference type="Proteomes" id="UP000241890">
    <property type="component" value="Unassembled WGS sequence"/>
</dbReference>
<dbReference type="CDD" id="cd01168">
    <property type="entry name" value="adenosine_kinase"/>
    <property type="match status" value="1"/>
</dbReference>
<keyword evidence="7 14" id="KW-0547">Nucleotide-binding</keyword>
<dbReference type="UniPathway" id="UPA00588">
    <property type="reaction ID" value="UER00659"/>
</dbReference>
<dbReference type="GO" id="GO:0005524">
    <property type="term" value="F:ATP binding"/>
    <property type="evidence" value="ECO:0007669"/>
    <property type="project" value="UniProtKB-UniRule"/>
</dbReference>
<proteinExistence type="inferred from homology"/>
<evidence type="ECO:0000256" key="1">
    <source>
        <dbReference type="ARBA" id="ARBA00001946"/>
    </source>
</evidence>
<comment type="pathway">
    <text evidence="2 14">Purine metabolism; AMP biosynthesis via salvage pathway; AMP from adenosine: step 1/1.</text>
</comment>
<evidence type="ECO:0000313" key="16">
    <source>
        <dbReference type="EMBL" id="GBG27045.1"/>
    </source>
</evidence>
<dbReference type="GO" id="GO:0044209">
    <property type="term" value="P:AMP salvage"/>
    <property type="evidence" value="ECO:0007669"/>
    <property type="project" value="UniProtKB-UniRule"/>
</dbReference>
<evidence type="ECO:0000256" key="5">
    <source>
        <dbReference type="ARBA" id="ARBA00022679"/>
    </source>
</evidence>
<sequence>MVKAETYEGPGAPVELAEGCILGIGNPLLDVSAVVPTELFEKYGVKLNDAILAEEKQMPLYEELVKDYPVEYIAGGATQNSIRVAQWMSQSKGATGFLGSIGQDDFGKQLTKACTDAGVAAHYYETTEQPTGVCAVLIHEGERSLVTKLDAANCYKHSHTKSEAIQAVIEKAKIFYIASFFLTVPEGPETIEAVAKHAAEESKIFAMNLSAPFLIDFFSEQMNKALPYTDFVFSNETEAETFAKKQGWDCDLAEAALRLSAMPKVSGARPRTVVFSQGAEPTIVAFNGTVTYYPVPKLNTDLLVDTNGAGDAFVGGFLARLAAGMPLAECVRSGHYAARVVIQRSGCSVPPQPDI</sequence>
<dbReference type="GO" id="GO:0005634">
    <property type="term" value="C:nucleus"/>
    <property type="evidence" value="ECO:0007669"/>
    <property type="project" value="TreeGrafter"/>
</dbReference>
<evidence type="ECO:0000256" key="12">
    <source>
        <dbReference type="ARBA" id="ARBA00068771"/>
    </source>
</evidence>
<evidence type="ECO:0000256" key="7">
    <source>
        <dbReference type="ARBA" id="ARBA00022741"/>
    </source>
</evidence>
<comment type="similarity">
    <text evidence="3 14">Belongs to the carbohydrate kinase PfkB family.</text>
</comment>
<dbReference type="EMBL" id="BEYU01000027">
    <property type="protein sequence ID" value="GBG27045.1"/>
    <property type="molecule type" value="Genomic_DNA"/>
</dbReference>
<evidence type="ECO:0000256" key="8">
    <source>
        <dbReference type="ARBA" id="ARBA00022777"/>
    </source>
</evidence>
<dbReference type="EC" id="2.7.1.20" evidence="4 14"/>
<dbReference type="InterPro" id="IPR011611">
    <property type="entry name" value="PfkB_dom"/>
</dbReference>
<dbReference type="PANTHER" id="PTHR45769:SF3">
    <property type="entry name" value="ADENOSINE KINASE"/>
    <property type="match status" value="1"/>
</dbReference>
<comment type="cofactor">
    <cofactor evidence="1 14">
        <name>Mg(2+)</name>
        <dbReference type="ChEBI" id="CHEBI:18420"/>
    </cofactor>
</comment>
<dbReference type="Pfam" id="PF00294">
    <property type="entry name" value="PfkB"/>
    <property type="match status" value="1"/>
</dbReference>
<gene>
    <name evidence="16" type="ORF">FCC1311_032682</name>
</gene>
<protein>
    <recommendedName>
        <fullName evidence="12 14">Adenosine kinase</fullName>
        <shortName evidence="14">AK</shortName>
        <ecNumber evidence="4 14">2.7.1.20</ecNumber>
    </recommendedName>
    <alternativeName>
        <fullName evidence="14">Adenosine 5'-phosphotransferase</fullName>
    </alternativeName>
</protein>
<comment type="catalytic activity">
    <reaction evidence="11 14">
        <text>adenosine + ATP = AMP + ADP + H(+)</text>
        <dbReference type="Rhea" id="RHEA:20824"/>
        <dbReference type="ChEBI" id="CHEBI:15378"/>
        <dbReference type="ChEBI" id="CHEBI:16335"/>
        <dbReference type="ChEBI" id="CHEBI:30616"/>
        <dbReference type="ChEBI" id="CHEBI:456215"/>
        <dbReference type="ChEBI" id="CHEBI:456216"/>
        <dbReference type="EC" id="2.7.1.20"/>
    </reaction>
</comment>
<keyword evidence="10 14" id="KW-0460">Magnesium</keyword>
<dbReference type="PANTHER" id="PTHR45769">
    <property type="entry name" value="ADENOSINE KINASE"/>
    <property type="match status" value="1"/>
</dbReference>
<evidence type="ECO:0000256" key="9">
    <source>
        <dbReference type="ARBA" id="ARBA00022840"/>
    </source>
</evidence>
<dbReference type="Gene3D" id="3.30.1110.10">
    <property type="match status" value="1"/>
</dbReference>
<evidence type="ECO:0000256" key="3">
    <source>
        <dbReference type="ARBA" id="ARBA00010688"/>
    </source>
</evidence>
<evidence type="ECO:0000313" key="17">
    <source>
        <dbReference type="Proteomes" id="UP000241890"/>
    </source>
</evidence>
<evidence type="ECO:0000256" key="6">
    <source>
        <dbReference type="ARBA" id="ARBA00022726"/>
    </source>
</evidence>
<evidence type="ECO:0000259" key="15">
    <source>
        <dbReference type="Pfam" id="PF00294"/>
    </source>
</evidence>
<dbReference type="GO" id="GO:0006166">
    <property type="term" value="P:purine ribonucleoside salvage"/>
    <property type="evidence" value="ECO:0007669"/>
    <property type="project" value="UniProtKB-KW"/>
</dbReference>
<organism evidence="16 17">
    <name type="scientific">Hondaea fermentalgiana</name>
    <dbReference type="NCBI Taxonomy" id="2315210"/>
    <lineage>
        <taxon>Eukaryota</taxon>
        <taxon>Sar</taxon>
        <taxon>Stramenopiles</taxon>
        <taxon>Bigyra</taxon>
        <taxon>Labyrinthulomycetes</taxon>
        <taxon>Thraustochytrida</taxon>
        <taxon>Thraustochytriidae</taxon>
        <taxon>Hondaea</taxon>
    </lineage>
</organism>
<keyword evidence="8 14" id="KW-0418">Kinase</keyword>
<evidence type="ECO:0000256" key="13">
    <source>
        <dbReference type="PIRSR" id="PIRSR601805-1"/>
    </source>
</evidence>
<dbReference type="FunFam" id="3.40.1190.20:FF:000076">
    <property type="entry name" value="Adenosine kinase"/>
    <property type="match status" value="1"/>
</dbReference>
<dbReference type="InterPro" id="IPR002173">
    <property type="entry name" value="Carboh/pur_kinase_PfkB_CS"/>
</dbReference>
<evidence type="ECO:0000256" key="4">
    <source>
        <dbReference type="ARBA" id="ARBA00012119"/>
    </source>
</evidence>
<name>A0A2R5G930_9STRA</name>
<dbReference type="SUPFAM" id="SSF53613">
    <property type="entry name" value="Ribokinase-like"/>
    <property type="match status" value="1"/>
</dbReference>
<evidence type="ECO:0000256" key="2">
    <source>
        <dbReference type="ARBA" id="ARBA00004801"/>
    </source>
</evidence>
<reference evidence="16 17" key="1">
    <citation type="submission" date="2017-12" db="EMBL/GenBank/DDBJ databases">
        <title>Sequencing, de novo assembly and annotation of complete genome of a new Thraustochytrid species, strain FCC1311.</title>
        <authorList>
            <person name="Sedici K."/>
            <person name="Godart F."/>
            <person name="Aiese Cigliano R."/>
            <person name="Sanseverino W."/>
            <person name="Barakat M."/>
            <person name="Ortet P."/>
            <person name="Marechal E."/>
            <person name="Cagnac O."/>
            <person name="Amato A."/>
        </authorList>
    </citation>
    <scope>NUCLEOTIDE SEQUENCE [LARGE SCALE GENOMIC DNA]</scope>
</reference>
<comment type="caution">
    <text evidence="16">The sequence shown here is derived from an EMBL/GenBank/DDBJ whole genome shotgun (WGS) entry which is preliminary data.</text>
</comment>
<dbReference type="InParanoid" id="A0A2R5G930"/>
<keyword evidence="17" id="KW-1185">Reference proteome</keyword>
<dbReference type="PRINTS" id="PR00989">
    <property type="entry name" value="ADENOKINASE"/>
</dbReference>
<comment type="function">
    <text evidence="14">ATP dependent phosphorylation of adenosine and other related nucleoside analogs to monophosphate derivatives.</text>
</comment>
<evidence type="ECO:0000256" key="11">
    <source>
        <dbReference type="ARBA" id="ARBA00051362"/>
    </source>
</evidence>
<keyword evidence="6 14" id="KW-0660">Purine salvage</keyword>
<accession>A0A2R5G930</accession>
<evidence type="ECO:0000256" key="14">
    <source>
        <dbReference type="RuleBase" id="RU368116"/>
    </source>
</evidence>
<keyword evidence="9 14" id="KW-0067">ATP-binding</keyword>
<dbReference type="OrthoDB" id="432447at2759"/>
<dbReference type="GO" id="GO:0004001">
    <property type="term" value="F:adenosine kinase activity"/>
    <property type="evidence" value="ECO:0007669"/>
    <property type="project" value="UniProtKB-UniRule"/>
</dbReference>
<dbReference type="GO" id="GO:0006144">
    <property type="term" value="P:purine nucleobase metabolic process"/>
    <property type="evidence" value="ECO:0007669"/>
    <property type="project" value="TreeGrafter"/>
</dbReference>
<keyword evidence="5 14" id="KW-0808">Transferase</keyword>
<dbReference type="AlphaFoldDB" id="A0A2R5G930"/>
<feature type="domain" description="Carbohydrate kinase PfkB" evidence="15">
    <location>
        <begin position="41"/>
        <end position="350"/>
    </location>
</feature>
<dbReference type="PROSITE" id="PS00584">
    <property type="entry name" value="PFKB_KINASES_2"/>
    <property type="match status" value="1"/>
</dbReference>
<dbReference type="InterPro" id="IPR029056">
    <property type="entry name" value="Ribokinase-like"/>
</dbReference>
<dbReference type="GO" id="GO:0005829">
    <property type="term" value="C:cytosol"/>
    <property type="evidence" value="ECO:0007669"/>
    <property type="project" value="TreeGrafter"/>
</dbReference>
<evidence type="ECO:0000256" key="10">
    <source>
        <dbReference type="ARBA" id="ARBA00022842"/>
    </source>
</evidence>
<dbReference type="InterPro" id="IPR001805">
    <property type="entry name" value="Adenokinase"/>
</dbReference>
<dbReference type="Gene3D" id="3.40.1190.20">
    <property type="match status" value="1"/>
</dbReference>
<feature type="active site" description="Proton acceptor" evidence="13">
    <location>
        <position position="311"/>
    </location>
</feature>